<name>A0A699VBQ2_TANCI</name>
<accession>A0A699VBQ2</accession>
<feature type="region of interest" description="Disordered" evidence="1">
    <location>
        <begin position="55"/>
        <end position="80"/>
    </location>
</feature>
<feature type="non-terminal residue" evidence="2">
    <location>
        <position position="1"/>
    </location>
</feature>
<evidence type="ECO:0000313" key="2">
    <source>
        <dbReference type="EMBL" id="GFD32805.1"/>
    </source>
</evidence>
<comment type="caution">
    <text evidence="2">The sequence shown here is derived from an EMBL/GenBank/DDBJ whole genome shotgun (WGS) entry which is preliminary data.</text>
</comment>
<feature type="compositionally biased region" description="Polar residues" evidence="1">
    <location>
        <begin position="60"/>
        <end position="69"/>
    </location>
</feature>
<evidence type="ECO:0000256" key="1">
    <source>
        <dbReference type="SAM" id="MobiDB-lite"/>
    </source>
</evidence>
<dbReference type="AlphaFoldDB" id="A0A699VBQ2"/>
<dbReference type="EMBL" id="BKCJ011428307">
    <property type="protein sequence ID" value="GFD32805.1"/>
    <property type="molecule type" value="Genomic_DNA"/>
</dbReference>
<gene>
    <name evidence="2" type="ORF">Tci_904774</name>
</gene>
<sequence>LVHSIRALSALRRSGLRTASTAAKPCQGDSSEFYLIAGRMPTVAAADQREVNSYPHAHTSKSSSMTQVTAEKPTTLLPQL</sequence>
<reference evidence="2" key="1">
    <citation type="journal article" date="2019" name="Sci. Rep.">
        <title>Draft genome of Tanacetum cinerariifolium, the natural source of mosquito coil.</title>
        <authorList>
            <person name="Yamashiro T."/>
            <person name="Shiraishi A."/>
            <person name="Satake H."/>
            <person name="Nakayama K."/>
        </authorList>
    </citation>
    <scope>NUCLEOTIDE SEQUENCE</scope>
</reference>
<organism evidence="2">
    <name type="scientific">Tanacetum cinerariifolium</name>
    <name type="common">Dalmatian daisy</name>
    <name type="synonym">Chrysanthemum cinerariifolium</name>
    <dbReference type="NCBI Taxonomy" id="118510"/>
    <lineage>
        <taxon>Eukaryota</taxon>
        <taxon>Viridiplantae</taxon>
        <taxon>Streptophyta</taxon>
        <taxon>Embryophyta</taxon>
        <taxon>Tracheophyta</taxon>
        <taxon>Spermatophyta</taxon>
        <taxon>Magnoliopsida</taxon>
        <taxon>eudicotyledons</taxon>
        <taxon>Gunneridae</taxon>
        <taxon>Pentapetalae</taxon>
        <taxon>asterids</taxon>
        <taxon>campanulids</taxon>
        <taxon>Asterales</taxon>
        <taxon>Asteraceae</taxon>
        <taxon>Asteroideae</taxon>
        <taxon>Anthemideae</taxon>
        <taxon>Anthemidinae</taxon>
        <taxon>Tanacetum</taxon>
    </lineage>
</organism>
<protein>
    <submittedName>
        <fullName evidence="2">Uncharacterized protein</fullName>
    </submittedName>
</protein>
<proteinExistence type="predicted"/>